<name>F2BD79_9NEIS</name>
<gene>
    <name evidence="2" type="ORF">HMPREF9123_1685</name>
</gene>
<evidence type="ECO:0000313" key="2">
    <source>
        <dbReference type="EMBL" id="EGF10614.1"/>
    </source>
</evidence>
<organism evidence="2 3">
    <name type="scientific">Neisseria bacilliformis ATCC BAA-1200</name>
    <dbReference type="NCBI Taxonomy" id="888742"/>
    <lineage>
        <taxon>Bacteria</taxon>
        <taxon>Pseudomonadati</taxon>
        <taxon>Pseudomonadota</taxon>
        <taxon>Betaproteobacteria</taxon>
        <taxon>Neisseriales</taxon>
        <taxon>Neisseriaceae</taxon>
        <taxon>Neisseria</taxon>
    </lineage>
</organism>
<dbReference type="AlphaFoldDB" id="F2BD79"/>
<evidence type="ECO:0000313" key="3">
    <source>
        <dbReference type="Proteomes" id="UP000004105"/>
    </source>
</evidence>
<evidence type="ECO:0000256" key="1">
    <source>
        <dbReference type="SAM" id="MobiDB-lite"/>
    </source>
</evidence>
<comment type="caution">
    <text evidence="2">The sequence shown here is derived from an EMBL/GenBank/DDBJ whole genome shotgun (WGS) entry which is preliminary data.</text>
</comment>
<dbReference type="EMBL" id="AFAY01000034">
    <property type="protein sequence ID" value="EGF10614.1"/>
    <property type="molecule type" value="Genomic_DNA"/>
</dbReference>
<feature type="region of interest" description="Disordered" evidence="1">
    <location>
        <begin position="1"/>
        <end position="44"/>
    </location>
</feature>
<feature type="compositionally biased region" description="Basic residues" evidence="1">
    <location>
        <begin position="10"/>
        <end position="29"/>
    </location>
</feature>
<keyword evidence="3" id="KW-1185">Reference proteome</keyword>
<protein>
    <submittedName>
        <fullName evidence="2">Sugar ABC superfamily ATP binding cassette transporter</fullName>
    </submittedName>
</protein>
<reference evidence="2 3" key="1">
    <citation type="submission" date="2011-02" db="EMBL/GenBank/DDBJ databases">
        <authorList>
            <person name="Muzny D."/>
            <person name="Qin X."/>
            <person name="Deng J."/>
            <person name="Jiang H."/>
            <person name="Liu Y."/>
            <person name="Qu J."/>
            <person name="Song X.-Z."/>
            <person name="Zhang L."/>
            <person name="Thornton R."/>
            <person name="Coyle M."/>
            <person name="Francisco L."/>
            <person name="Jackson L."/>
            <person name="Javaid M."/>
            <person name="Korchina V."/>
            <person name="Kovar C."/>
            <person name="Mata R."/>
            <person name="Mathew T."/>
            <person name="Ngo R."/>
            <person name="Nguyen L."/>
            <person name="Nguyen N."/>
            <person name="Okwuonu G."/>
            <person name="Ongeri F."/>
            <person name="Pham C."/>
            <person name="Simmons D."/>
            <person name="Wilczek-Boney K."/>
            <person name="Hale W."/>
            <person name="Jakkamsetti A."/>
            <person name="Pham P."/>
            <person name="Ruth R."/>
            <person name="San Lucas F."/>
            <person name="Warren J."/>
            <person name="Zhang J."/>
            <person name="Zhao Z."/>
            <person name="Zhou C."/>
            <person name="Zhu D."/>
            <person name="Lee S."/>
            <person name="Bess C."/>
            <person name="Blankenburg K."/>
            <person name="Forbes L."/>
            <person name="Fu Q."/>
            <person name="Gubbala S."/>
            <person name="Hirani K."/>
            <person name="Jayaseelan J.C."/>
            <person name="Lara F."/>
            <person name="Munidasa M."/>
            <person name="Palculict T."/>
            <person name="Patil S."/>
            <person name="Pu L.-L."/>
            <person name="Saada N."/>
            <person name="Tang L."/>
            <person name="Weissenberger G."/>
            <person name="Zhu Y."/>
            <person name="Hemphill L."/>
            <person name="Shang Y."/>
            <person name="Youmans B."/>
            <person name="Ayvaz T."/>
            <person name="Ross M."/>
            <person name="Santibanez J."/>
            <person name="Aqrawi P."/>
            <person name="Gross S."/>
            <person name="Joshi V."/>
            <person name="Fowler G."/>
            <person name="Nazareth L."/>
            <person name="Reid J."/>
            <person name="Worley K."/>
            <person name="Petrosino J."/>
            <person name="Highlander S."/>
            <person name="Gibbs R."/>
        </authorList>
    </citation>
    <scope>NUCLEOTIDE SEQUENCE [LARGE SCALE GENOMIC DNA]</scope>
    <source>
        <strain evidence="2 3">ATCC BAA-1200</strain>
    </source>
</reference>
<dbReference type="HOGENOM" id="CLU_2602361_0_0_4"/>
<proteinExistence type="predicted"/>
<accession>F2BD79</accession>
<sequence>MPPRGDARGFRPKGRLKAGQTARRRKKTARFPQSCPKSDKMPAFAGRTACRPSENTAAARLNPVFLFSDGLKASLNAQL</sequence>
<dbReference type="Proteomes" id="UP000004105">
    <property type="component" value="Unassembled WGS sequence"/>
</dbReference>